<dbReference type="Pfam" id="PF00534">
    <property type="entry name" value="Glycos_transf_1"/>
    <property type="match status" value="1"/>
</dbReference>
<evidence type="ECO:0000259" key="1">
    <source>
        <dbReference type="Pfam" id="PF00534"/>
    </source>
</evidence>
<evidence type="ECO:0000313" key="3">
    <source>
        <dbReference type="EMBL" id="QQZ07862.1"/>
    </source>
</evidence>
<dbReference type="Proteomes" id="UP000595691">
    <property type="component" value="Chromosome"/>
</dbReference>
<dbReference type="PANTHER" id="PTHR12526:SF630">
    <property type="entry name" value="GLYCOSYLTRANSFERASE"/>
    <property type="match status" value="1"/>
</dbReference>
<sequence length="367" mass="41462">MKIVQLITRMDEPGGAQIHVRDLAIRLKHIGHDVILFSGSAETAFPELQQQEITHTRVKHLIREIHLIYDMKALIELRRALKAMKPDLLALHSSKAGLIGRVAGWSLGIPTVLTAHGWAFTEGVSRKKRWIYSILEKFAGFISTGIVSVSHYDRQLAINNKVIAEKKIRVIQNGVPDIERRKLAAPHINPVNMIMVARFAEPKDYQTLVEVLSKLKTKEWKIHFVGEGPLKRDIELEVDKRGLSERVTFLGKRDDVPEILANSQIFILLSKWEGLPLSIIEAMRSGLPVIASNVGGVSELVQNGKSGFLIEKGDKEGLLEKITQLIDQPMLRKQFGQSGRMIYIENFTIERMVDDTLTFYQQVVSKI</sequence>
<evidence type="ECO:0000313" key="4">
    <source>
        <dbReference type="Proteomes" id="UP000595691"/>
    </source>
</evidence>
<dbReference type="EMBL" id="CP065425">
    <property type="protein sequence ID" value="QQZ07862.1"/>
    <property type="molecule type" value="Genomic_DNA"/>
</dbReference>
<protein>
    <submittedName>
        <fullName evidence="3">Glycosyltransferase family 4 protein</fullName>
    </submittedName>
</protein>
<dbReference type="RefSeq" id="WP_202776693.1">
    <property type="nucleotide sequence ID" value="NZ_CP065425.1"/>
</dbReference>
<dbReference type="InterPro" id="IPR001296">
    <property type="entry name" value="Glyco_trans_1"/>
</dbReference>
<organism evidence="3 4">
    <name type="scientific">Heyndrickxia vini</name>
    <dbReference type="NCBI Taxonomy" id="1476025"/>
    <lineage>
        <taxon>Bacteria</taxon>
        <taxon>Bacillati</taxon>
        <taxon>Bacillota</taxon>
        <taxon>Bacilli</taxon>
        <taxon>Bacillales</taxon>
        <taxon>Bacillaceae</taxon>
        <taxon>Heyndrickxia</taxon>
    </lineage>
</organism>
<gene>
    <name evidence="3" type="ORF">I5776_12250</name>
</gene>
<dbReference type="Gene3D" id="3.40.50.2000">
    <property type="entry name" value="Glycogen Phosphorylase B"/>
    <property type="match status" value="2"/>
</dbReference>
<dbReference type="PANTHER" id="PTHR12526">
    <property type="entry name" value="GLYCOSYLTRANSFERASE"/>
    <property type="match status" value="1"/>
</dbReference>
<dbReference type="SUPFAM" id="SSF53756">
    <property type="entry name" value="UDP-Glycosyltransferase/glycogen phosphorylase"/>
    <property type="match status" value="1"/>
</dbReference>
<feature type="domain" description="Glycosyl transferase family 1" evidence="1">
    <location>
        <begin position="192"/>
        <end position="340"/>
    </location>
</feature>
<dbReference type="Pfam" id="PF13439">
    <property type="entry name" value="Glyco_transf_4"/>
    <property type="match status" value="1"/>
</dbReference>
<accession>A0ABX7DX16</accession>
<proteinExistence type="predicted"/>
<name>A0ABX7DX16_9BACI</name>
<reference evidence="3 4" key="1">
    <citation type="submission" date="2020-11" db="EMBL/GenBank/DDBJ databases">
        <title>Taxonomic evaluation of the Bacillus sporothermodurans group of bacteria based on whole genome sequences.</title>
        <authorList>
            <person name="Fiedler G."/>
            <person name="Herbstmann A.-D."/>
            <person name="Doll E."/>
            <person name="Wenning M."/>
            <person name="Brinks E."/>
            <person name="Kabisch J."/>
            <person name="Breitenwieser F."/>
            <person name="Lappann M."/>
            <person name="Boehnlein C."/>
            <person name="Franz C."/>
        </authorList>
    </citation>
    <scope>NUCLEOTIDE SEQUENCE [LARGE SCALE GENOMIC DNA]</scope>
    <source>
        <strain evidence="3 4">JCM 19841</strain>
    </source>
</reference>
<feature type="domain" description="Glycosyltransferase subfamily 4-like N-terminal" evidence="2">
    <location>
        <begin position="13"/>
        <end position="176"/>
    </location>
</feature>
<evidence type="ECO:0000259" key="2">
    <source>
        <dbReference type="Pfam" id="PF13439"/>
    </source>
</evidence>
<dbReference type="CDD" id="cd03808">
    <property type="entry name" value="GT4_CapM-like"/>
    <property type="match status" value="1"/>
</dbReference>
<dbReference type="InterPro" id="IPR028098">
    <property type="entry name" value="Glyco_trans_4-like_N"/>
</dbReference>
<keyword evidence="4" id="KW-1185">Reference proteome</keyword>